<comment type="caution">
    <text evidence="1">The sequence shown here is derived from an EMBL/GenBank/DDBJ whole genome shotgun (WGS) entry which is preliminary data.</text>
</comment>
<gene>
    <name evidence="1" type="ORF">MLD38_015721</name>
</gene>
<organism evidence="1 2">
    <name type="scientific">Melastoma candidum</name>
    <dbReference type="NCBI Taxonomy" id="119954"/>
    <lineage>
        <taxon>Eukaryota</taxon>
        <taxon>Viridiplantae</taxon>
        <taxon>Streptophyta</taxon>
        <taxon>Embryophyta</taxon>
        <taxon>Tracheophyta</taxon>
        <taxon>Spermatophyta</taxon>
        <taxon>Magnoliopsida</taxon>
        <taxon>eudicotyledons</taxon>
        <taxon>Gunneridae</taxon>
        <taxon>Pentapetalae</taxon>
        <taxon>rosids</taxon>
        <taxon>malvids</taxon>
        <taxon>Myrtales</taxon>
        <taxon>Melastomataceae</taxon>
        <taxon>Melastomatoideae</taxon>
        <taxon>Melastomateae</taxon>
        <taxon>Melastoma</taxon>
    </lineage>
</organism>
<keyword evidence="2" id="KW-1185">Reference proteome</keyword>
<protein>
    <submittedName>
        <fullName evidence="1">Uncharacterized protein</fullName>
    </submittedName>
</protein>
<dbReference type="Proteomes" id="UP001057402">
    <property type="component" value="Chromosome 4"/>
</dbReference>
<evidence type="ECO:0000313" key="2">
    <source>
        <dbReference type="Proteomes" id="UP001057402"/>
    </source>
</evidence>
<evidence type="ECO:0000313" key="1">
    <source>
        <dbReference type="EMBL" id="KAI4378208.1"/>
    </source>
</evidence>
<proteinExistence type="predicted"/>
<dbReference type="EMBL" id="CM042883">
    <property type="protein sequence ID" value="KAI4378208.1"/>
    <property type="molecule type" value="Genomic_DNA"/>
</dbReference>
<accession>A0ACB9RGX9</accession>
<sequence>MTQLDIESPKHCTAKQPHNSHHHHRHSFINSSSFWKLLSTLFSALLTVILLVWLVLRPSKPSFSLQQASVYHLSLSDSVPAAASFLNSSFQLTFVASNPNSRLGIYYDSLRVYASYQGQQITGLTSFPPFYQDHGEKNLLSASLTGSNLPVAPYFGSEVARDQVSGKLTVRFAVDGRIRWKVGKWVSGKYRMNVECITAMDFGRGLPAGPLTSQQGSRCSTTL</sequence>
<reference evidence="2" key="1">
    <citation type="journal article" date="2023" name="Front. Plant Sci.">
        <title>Chromosomal-level genome assembly of Melastoma candidum provides insights into trichome evolution.</title>
        <authorList>
            <person name="Zhong Y."/>
            <person name="Wu W."/>
            <person name="Sun C."/>
            <person name="Zou P."/>
            <person name="Liu Y."/>
            <person name="Dai S."/>
            <person name="Zhou R."/>
        </authorList>
    </citation>
    <scope>NUCLEOTIDE SEQUENCE [LARGE SCALE GENOMIC DNA]</scope>
</reference>
<name>A0ACB9RGX9_9MYRT</name>